<dbReference type="SUPFAM" id="SSF55785">
    <property type="entry name" value="PYP-like sensor domain (PAS domain)"/>
    <property type="match status" value="3"/>
</dbReference>
<dbReference type="InterPro" id="IPR000700">
    <property type="entry name" value="PAS-assoc_C"/>
</dbReference>
<feature type="domain" description="PAS" evidence="3">
    <location>
        <begin position="276"/>
        <end position="321"/>
    </location>
</feature>
<dbReference type="SMART" id="SM00091">
    <property type="entry name" value="PAS"/>
    <property type="match status" value="3"/>
</dbReference>
<evidence type="ECO:0000259" key="4">
    <source>
        <dbReference type="PROSITE" id="PS50113"/>
    </source>
</evidence>
<dbReference type="PROSITE" id="PS50887">
    <property type="entry name" value="GGDEF"/>
    <property type="match status" value="1"/>
</dbReference>
<dbReference type="PANTHER" id="PTHR44757:SF2">
    <property type="entry name" value="BIOFILM ARCHITECTURE MAINTENANCE PROTEIN MBAA"/>
    <property type="match status" value="1"/>
</dbReference>
<feature type="modified residue" description="4-aspartylphosphate" evidence="1">
    <location>
        <position position="63"/>
    </location>
</feature>
<organism evidence="7 8">
    <name type="scientific">Geoanaerobacter pelophilus</name>
    <dbReference type="NCBI Taxonomy" id="60036"/>
    <lineage>
        <taxon>Bacteria</taxon>
        <taxon>Pseudomonadati</taxon>
        <taxon>Thermodesulfobacteriota</taxon>
        <taxon>Desulfuromonadia</taxon>
        <taxon>Geobacterales</taxon>
        <taxon>Geobacteraceae</taxon>
        <taxon>Geoanaerobacter</taxon>
    </lineage>
</organism>
<dbReference type="SUPFAM" id="SSF55073">
    <property type="entry name" value="Nucleotide cyclase"/>
    <property type="match status" value="1"/>
</dbReference>
<dbReference type="PROSITE" id="PS50113">
    <property type="entry name" value="PAC"/>
    <property type="match status" value="3"/>
</dbReference>
<feature type="domain" description="PAC" evidence="4">
    <location>
        <begin position="223"/>
        <end position="275"/>
    </location>
</feature>
<feature type="domain" description="PAC" evidence="4">
    <location>
        <begin position="470"/>
        <end position="522"/>
    </location>
</feature>
<dbReference type="PROSITE" id="PS50110">
    <property type="entry name" value="RESPONSE_REGULATORY"/>
    <property type="match status" value="1"/>
</dbReference>
<evidence type="ECO:0000259" key="3">
    <source>
        <dbReference type="PROSITE" id="PS50112"/>
    </source>
</evidence>
<evidence type="ECO:0000259" key="5">
    <source>
        <dbReference type="PROSITE" id="PS50883"/>
    </source>
</evidence>
<dbReference type="PROSITE" id="PS50883">
    <property type="entry name" value="EAL"/>
    <property type="match status" value="1"/>
</dbReference>
<accession>A0ABQ0MH41</accession>
<dbReference type="InterPro" id="IPR035919">
    <property type="entry name" value="EAL_sf"/>
</dbReference>
<feature type="domain" description="GGDEF" evidence="6">
    <location>
        <begin position="554"/>
        <end position="687"/>
    </location>
</feature>
<dbReference type="PROSITE" id="PS50112">
    <property type="entry name" value="PAS"/>
    <property type="match status" value="3"/>
</dbReference>
<dbReference type="SMART" id="SM00052">
    <property type="entry name" value="EAL"/>
    <property type="match status" value="1"/>
</dbReference>
<dbReference type="Pfam" id="PF13426">
    <property type="entry name" value="PAS_9"/>
    <property type="match status" value="1"/>
</dbReference>
<dbReference type="InterPro" id="IPR011006">
    <property type="entry name" value="CheY-like_superfamily"/>
</dbReference>
<dbReference type="Gene3D" id="3.40.50.2300">
    <property type="match status" value="1"/>
</dbReference>
<dbReference type="CDD" id="cd17536">
    <property type="entry name" value="REC_YesN-like"/>
    <property type="match status" value="1"/>
</dbReference>
<dbReference type="Pfam" id="PF00563">
    <property type="entry name" value="EAL"/>
    <property type="match status" value="1"/>
</dbReference>
<keyword evidence="1" id="KW-0597">Phosphoprotein</keyword>
<dbReference type="NCBIfam" id="TIGR00229">
    <property type="entry name" value="sensory_box"/>
    <property type="match status" value="3"/>
</dbReference>
<dbReference type="NCBIfam" id="TIGR00254">
    <property type="entry name" value="GGDEF"/>
    <property type="match status" value="1"/>
</dbReference>
<dbReference type="Proteomes" id="UP000194153">
    <property type="component" value="Unassembled WGS sequence"/>
</dbReference>
<feature type="domain" description="PAS" evidence="3">
    <location>
        <begin position="397"/>
        <end position="456"/>
    </location>
</feature>
<dbReference type="Gene3D" id="3.30.450.20">
    <property type="entry name" value="PAS domain"/>
    <property type="match status" value="3"/>
</dbReference>
<comment type="caution">
    <text evidence="7">The sequence shown here is derived from an EMBL/GenBank/DDBJ whole genome shotgun (WGS) entry which is preliminary data.</text>
</comment>
<name>A0ABQ0MH41_9BACT</name>
<evidence type="ECO:0000313" key="7">
    <source>
        <dbReference type="EMBL" id="GAW66401.1"/>
    </source>
</evidence>
<evidence type="ECO:0000259" key="6">
    <source>
        <dbReference type="PROSITE" id="PS50887"/>
    </source>
</evidence>
<feature type="domain" description="PAC" evidence="4">
    <location>
        <begin position="350"/>
        <end position="400"/>
    </location>
</feature>
<dbReference type="InterPro" id="IPR052155">
    <property type="entry name" value="Biofilm_reg_signaling"/>
</dbReference>
<dbReference type="CDD" id="cd01948">
    <property type="entry name" value="EAL"/>
    <property type="match status" value="1"/>
</dbReference>
<feature type="domain" description="EAL" evidence="5">
    <location>
        <begin position="696"/>
        <end position="949"/>
    </location>
</feature>
<dbReference type="Pfam" id="PF00072">
    <property type="entry name" value="Response_reg"/>
    <property type="match status" value="1"/>
</dbReference>
<dbReference type="InterPro" id="IPR029787">
    <property type="entry name" value="Nucleotide_cyclase"/>
</dbReference>
<gene>
    <name evidence="7" type="ORF">GPEL0_01r1748</name>
</gene>
<proteinExistence type="predicted"/>
<evidence type="ECO:0000256" key="1">
    <source>
        <dbReference type="PROSITE-ProRule" id="PRU00169"/>
    </source>
</evidence>
<dbReference type="Pfam" id="PF00990">
    <property type="entry name" value="GGDEF"/>
    <property type="match status" value="1"/>
</dbReference>
<dbReference type="EMBL" id="BDQG01000001">
    <property type="protein sequence ID" value="GAW66401.1"/>
    <property type="molecule type" value="Genomic_DNA"/>
</dbReference>
<dbReference type="CDD" id="cd01949">
    <property type="entry name" value="GGDEF"/>
    <property type="match status" value="1"/>
</dbReference>
<evidence type="ECO:0000313" key="8">
    <source>
        <dbReference type="Proteomes" id="UP000194153"/>
    </source>
</evidence>
<dbReference type="InterPro" id="IPR035965">
    <property type="entry name" value="PAS-like_dom_sf"/>
</dbReference>
<dbReference type="InterPro" id="IPR013655">
    <property type="entry name" value="PAS_fold_3"/>
</dbReference>
<dbReference type="SMART" id="SM00448">
    <property type="entry name" value="REC"/>
    <property type="match status" value="1"/>
</dbReference>
<dbReference type="InterPro" id="IPR001610">
    <property type="entry name" value="PAC"/>
</dbReference>
<dbReference type="InterPro" id="IPR001789">
    <property type="entry name" value="Sig_transdc_resp-reg_receiver"/>
</dbReference>
<dbReference type="SUPFAM" id="SSF52172">
    <property type="entry name" value="CheY-like"/>
    <property type="match status" value="1"/>
</dbReference>
<dbReference type="SMART" id="SM00086">
    <property type="entry name" value="PAC"/>
    <property type="match status" value="3"/>
</dbReference>
<dbReference type="InterPro" id="IPR000014">
    <property type="entry name" value="PAS"/>
</dbReference>
<dbReference type="InterPro" id="IPR043128">
    <property type="entry name" value="Rev_trsase/Diguanyl_cyclase"/>
</dbReference>
<evidence type="ECO:0000259" key="2">
    <source>
        <dbReference type="PROSITE" id="PS50110"/>
    </source>
</evidence>
<sequence>MEPLNRPLKDIALLLVEDEIEARDMLARMLGLNYQGVRIYTADDGVSGLETYRQFRPEIVVTDINMPQMNGIAMAREIKALDPEATIVAVTAHSETNYLLSSIEIGMDHYVLKPVNYPELFHVLDRIADKIMLKRLVSEQVERIRRREQQLSQAERITHLGSWELNLETGESVWSDELYRILGLEPESVPATFDALLQMLHPADRETLEKAVRQLRETGSAPGTQYYRLLRPDGETRIVRGQLEAVRDGESGRQTIIGACHDVTELKWAEAALRASERRFSKIFQATPDLLSITSLKDGIILEVNEAFLRALGYERQEVVGTYAGELGLWADSDQPGALLQQLEERGEVRDIEVRLKGRNGRELEGLVSAELIEINGSPYLLTLFKDISERKRLEEDRARLAAIVESSDDAIMAVDREGAITSWNAGAEKMFGYSAQDMKGVHLSFLVSPDQKEQVLCLNDGIRSDGAVTHCEVVHVTRGGRQIYVSLTMSPIKSADGSIVGTSCIARDVTERTRMEEIIKHQAQHDTLTDLPNRKLFGDFLNLELAQARRNRKSLAVLFMDLDRFKQVNDNFGHQAGDDLLKAVAQRLKRCVRESDTVARISGDEFNVLMPDLTQADDVGIVVGKIMGVFQTPFVLEGVELKVTTSVGVSMFPDDGDSAQELLQKADGAMYVAKQTEGNSYQFYNSEINARTVTRQNMERRLREAVLKNELELVYQPLLSLESGLIVGAEALLRWRHPEQGLLLPSQFLPIAEETGVIVPIGEWVIFNACRQMRLWQRQGFDLSVAVNLSHREFNQPNFIDLALRALSQSGLDPASLELDVPEKAIMDNPAFSLRNMRRLTDIGVAFSVDDFGVGASSLSRIKELPIAKVKIDRSFIRDILTEPNDLDVVSAVICMSHSLKMRVNAVGVESHEQLELVESFGCDEVQGDLISAPLPPHEFERLLIDGGVHAEF</sequence>
<feature type="domain" description="PAS" evidence="3">
    <location>
        <begin position="174"/>
        <end position="219"/>
    </location>
</feature>
<dbReference type="InterPro" id="IPR001633">
    <property type="entry name" value="EAL_dom"/>
</dbReference>
<dbReference type="Gene3D" id="2.10.70.100">
    <property type="match status" value="1"/>
</dbReference>
<dbReference type="CDD" id="cd00130">
    <property type="entry name" value="PAS"/>
    <property type="match status" value="3"/>
</dbReference>
<keyword evidence="8" id="KW-1185">Reference proteome</keyword>
<protein>
    <submittedName>
        <fullName evidence="7">Diguanylate cyclase</fullName>
    </submittedName>
</protein>
<dbReference type="Gene3D" id="3.20.20.450">
    <property type="entry name" value="EAL domain"/>
    <property type="match status" value="1"/>
</dbReference>
<dbReference type="SUPFAM" id="SSF141868">
    <property type="entry name" value="EAL domain-like"/>
    <property type="match status" value="1"/>
</dbReference>
<reference evidence="8" key="1">
    <citation type="submission" date="2017-05" db="EMBL/GenBank/DDBJ databases">
        <title>Draft genome sequence of Geobacter pelophilus, a iron(III)-reducing bacteria.</title>
        <authorList>
            <person name="Aoyagi T."/>
            <person name="Koike H."/>
            <person name="Morita T."/>
            <person name="Sato Y."/>
            <person name="Habe H."/>
            <person name="Hori T."/>
        </authorList>
    </citation>
    <scope>NUCLEOTIDE SEQUENCE [LARGE SCALE GENOMIC DNA]</scope>
    <source>
        <strain evidence="8">Drf2</strain>
    </source>
</reference>
<dbReference type="SMART" id="SM00267">
    <property type="entry name" value="GGDEF"/>
    <property type="match status" value="1"/>
</dbReference>
<dbReference type="Pfam" id="PF08447">
    <property type="entry name" value="PAS_3"/>
    <property type="match status" value="1"/>
</dbReference>
<feature type="domain" description="Response regulatory" evidence="2">
    <location>
        <begin position="12"/>
        <end position="128"/>
    </location>
</feature>
<dbReference type="InterPro" id="IPR000160">
    <property type="entry name" value="GGDEF_dom"/>
</dbReference>
<dbReference type="RefSeq" id="WP_085812760.1">
    <property type="nucleotide sequence ID" value="NZ_BDQG01000001.1"/>
</dbReference>
<dbReference type="Pfam" id="PF00989">
    <property type="entry name" value="PAS"/>
    <property type="match status" value="1"/>
</dbReference>
<dbReference type="InterPro" id="IPR013767">
    <property type="entry name" value="PAS_fold"/>
</dbReference>
<dbReference type="PANTHER" id="PTHR44757">
    <property type="entry name" value="DIGUANYLATE CYCLASE DGCP"/>
    <property type="match status" value="1"/>
</dbReference>
<dbReference type="Gene3D" id="3.30.70.270">
    <property type="match status" value="1"/>
</dbReference>